<organism evidence="10 11">
    <name type="scientific">Segatella buccae</name>
    <dbReference type="NCBI Taxonomy" id="28126"/>
    <lineage>
        <taxon>Bacteria</taxon>
        <taxon>Pseudomonadati</taxon>
        <taxon>Bacteroidota</taxon>
        <taxon>Bacteroidia</taxon>
        <taxon>Bacteroidales</taxon>
        <taxon>Prevotellaceae</taxon>
        <taxon>Segatella</taxon>
    </lineage>
</organism>
<dbReference type="InterPro" id="IPR011990">
    <property type="entry name" value="TPR-like_helical_dom_sf"/>
</dbReference>
<evidence type="ECO:0000256" key="7">
    <source>
        <dbReference type="SAM" id="SignalP"/>
    </source>
</evidence>
<evidence type="ECO:0000256" key="2">
    <source>
        <dbReference type="ARBA" id="ARBA00006275"/>
    </source>
</evidence>
<feature type="domain" description="SusD-like N-terminal" evidence="9">
    <location>
        <begin position="45"/>
        <end position="234"/>
    </location>
</feature>
<dbReference type="Proteomes" id="UP000255283">
    <property type="component" value="Unassembled WGS sequence"/>
</dbReference>
<feature type="domain" description="RagB/SusD" evidence="8">
    <location>
        <begin position="323"/>
        <end position="582"/>
    </location>
</feature>
<feature type="chain" id="PRO_5042820025" evidence="7">
    <location>
        <begin position="21"/>
        <end position="595"/>
    </location>
</feature>
<dbReference type="RefSeq" id="WP_115154028.1">
    <property type="nucleotide sequence ID" value="NZ_CALLWX010000002.1"/>
</dbReference>
<feature type="region of interest" description="Disordered" evidence="6">
    <location>
        <begin position="572"/>
        <end position="595"/>
    </location>
</feature>
<evidence type="ECO:0000256" key="3">
    <source>
        <dbReference type="ARBA" id="ARBA00022729"/>
    </source>
</evidence>
<evidence type="ECO:0000313" key="10">
    <source>
        <dbReference type="EMBL" id="SUB80747.1"/>
    </source>
</evidence>
<keyword evidence="5" id="KW-0998">Cell outer membrane</keyword>
<dbReference type="Gene3D" id="1.25.40.390">
    <property type="match status" value="1"/>
</dbReference>
<dbReference type="AlphaFoldDB" id="A0AAQ1UJW9"/>
<gene>
    <name evidence="10" type="ORF">NCTC13063_02044</name>
</gene>
<evidence type="ECO:0000256" key="4">
    <source>
        <dbReference type="ARBA" id="ARBA00023136"/>
    </source>
</evidence>
<evidence type="ECO:0000259" key="9">
    <source>
        <dbReference type="Pfam" id="PF14322"/>
    </source>
</evidence>
<keyword evidence="4" id="KW-0472">Membrane</keyword>
<accession>A0AAQ1UJW9</accession>
<evidence type="ECO:0000259" key="8">
    <source>
        <dbReference type="Pfam" id="PF07980"/>
    </source>
</evidence>
<dbReference type="SUPFAM" id="SSF48452">
    <property type="entry name" value="TPR-like"/>
    <property type="match status" value="1"/>
</dbReference>
<evidence type="ECO:0000256" key="5">
    <source>
        <dbReference type="ARBA" id="ARBA00023237"/>
    </source>
</evidence>
<dbReference type="Pfam" id="PF14322">
    <property type="entry name" value="SusD-like_3"/>
    <property type="match status" value="1"/>
</dbReference>
<reference evidence="10 11" key="1">
    <citation type="submission" date="2018-06" db="EMBL/GenBank/DDBJ databases">
        <authorList>
            <consortium name="Pathogen Informatics"/>
            <person name="Doyle S."/>
        </authorList>
    </citation>
    <scope>NUCLEOTIDE SEQUENCE [LARGE SCALE GENOMIC DNA]</scope>
    <source>
        <strain evidence="10 11">NCTC13063</strain>
    </source>
</reference>
<evidence type="ECO:0000256" key="1">
    <source>
        <dbReference type="ARBA" id="ARBA00004442"/>
    </source>
</evidence>
<comment type="caution">
    <text evidence="10">The sequence shown here is derived from an EMBL/GenBank/DDBJ whole genome shotgun (WGS) entry which is preliminary data.</text>
</comment>
<keyword evidence="3 7" id="KW-0732">Signal</keyword>
<name>A0AAQ1UJW9_9BACT</name>
<dbReference type="Pfam" id="PF07980">
    <property type="entry name" value="SusD_RagB"/>
    <property type="match status" value="1"/>
</dbReference>
<dbReference type="GO" id="GO:0009279">
    <property type="term" value="C:cell outer membrane"/>
    <property type="evidence" value="ECO:0007669"/>
    <property type="project" value="UniProtKB-SubCell"/>
</dbReference>
<comment type="subcellular location">
    <subcellularLocation>
        <location evidence="1">Cell outer membrane</location>
    </subcellularLocation>
</comment>
<feature type="signal peptide" evidence="7">
    <location>
        <begin position="1"/>
        <end position="20"/>
    </location>
</feature>
<sequence length="595" mass="67465">MKKLLINISLAFLAVGGATSCSDVLDKEVDLTFQNEQIFSKFENTRGFLANVYAYLPDAFAGYTNGQFLGASRDCMTDNALSYWNVHYYHSVLNDSYDATNHYFASAYWNNDLKGIRAANQFMANARASVIGNVSKAGDDNHLYDRYMAEARFLRAMLHFDLVGYFGAVPVEDHVLSNAEASSMKRTPAADVLKWIADECDSVKDVLPFRYANENENWGRINGAAAYALKSRALLYRASKLNNPANNTEWWQQAADAALAFISKNASSSNPYKLYTTANNDVKQNYYQCFVTTPHLNDEFILSRSEWNTREIELFTAPCGFSGNVNSTGRTNPTQNLVDSYETINGLPIDQDPSYNDQKPYENRDPRLEQTILHQGSVWGDPQQDEQRAVDVSYPDGIDYQALHGGTTTGYYTKKFLNNMSFKNPTTYLHACPIFRYAEILLNAAEALNEAGKTDQAYQYVNQVRARVGMPAYAGMTQGTFRERIRNERRIELCFEDHRFFDERRWMLFSDQTASSETSLPRYKQVYNIYSVVVTPKEGTVYTYKNDNTHPTRSFNIPKNYLFPVPDETFKKAPSLGQNSGWELTSAAGEKGKNK</sequence>
<dbReference type="EMBL" id="UGTJ01000001">
    <property type="protein sequence ID" value="SUB80747.1"/>
    <property type="molecule type" value="Genomic_DNA"/>
</dbReference>
<comment type="similarity">
    <text evidence="2">Belongs to the SusD family.</text>
</comment>
<evidence type="ECO:0000313" key="11">
    <source>
        <dbReference type="Proteomes" id="UP000255283"/>
    </source>
</evidence>
<dbReference type="InterPro" id="IPR012944">
    <property type="entry name" value="SusD_RagB_dom"/>
</dbReference>
<proteinExistence type="inferred from homology"/>
<dbReference type="PROSITE" id="PS51257">
    <property type="entry name" value="PROKAR_LIPOPROTEIN"/>
    <property type="match status" value="1"/>
</dbReference>
<dbReference type="InterPro" id="IPR033985">
    <property type="entry name" value="SusD-like_N"/>
</dbReference>
<protein>
    <submittedName>
        <fullName evidence="10">SusD family</fullName>
    </submittedName>
</protein>
<evidence type="ECO:0000256" key="6">
    <source>
        <dbReference type="SAM" id="MobiDB-lite"/>
    </source>
</evidence>